<feature type="active site" description="Proton acceptor" evidence="3">
    <location>
        <position position="254"/>
    </location>
</feature>
<protein>
    <submittedName>
        <fullName evidence="7">Uncharacterized protein</fullName>
    </submittedName>
</protein>
<dbReference type="EMBL" id="JACVVK020000001">
    <property type="protein sequence ID" value="KAK7508685.1"/>
    <property type="molecule type" value="Genomic_DNA"/>
</dbReference>
<dbReference type="CDD" id="cd24044">
    <property type="entry name" value="ASKHA_NBD_NTPDase1-like"/>
    <property type="match status" value="1"/>
</dbReference>
<evidence type="ECO:0000313" key="8">
    <source>
        <dbReference type="Proteomes" id="UP001519460"/>
    </source>
</evidence>
<evidence type="ECO:0000256" key="3">
    <source>
        <dbReference type="PIRSR" id="PIRSR600407-1"/>
    </source>
</evidence>
<comment type="caution">
    <text evidence="7">The sequence shown here is derived from an EMBL/GenBank/DDBJ whole genome shotgun (WGS) entry which is preliminary data.</text>
</comment>
<evidence type="ECO:0000256" key="6">
    <source>
        <dbReference type="SAM" id="Phobius"/>
    </source>
</evidence>
<dbReference type="Proteomes" id="UP001519460">
    <property type="component" value="Unassembled WGS sequence"/>
</dbReference>
<dbReference type="Gene3D" id="3.30.420.40">
    <property type="match status" value="1"/>
</dbReference>
<feature type="binding site" evidence="4">
    <location>
        <begin position="294"/>
        <end position="298"/>
    </location>
    <ligand>
        <name>ATP</name>
        <dbReference type="ChEBI" id="CHEBI:30616"/>
    </ligand>
</feature>
<dbReference type="FunFam" id="3.30.420.40:FF:000068">
    <property type="entry name" value="Ectonucleoside triphosphate diphosphohydrolase 1"/>
    <property type="match status" value="1"/>
</dbReference>
<dbReference type="Pfam" id="PF01150">
    <property type="entry name" value="GDA1_CD39"/>
    <property type="match status" value="1"/>
</dbReference>
<dbReference type="GO" id="GO:0016787">
    <property type="term" value="F:hydrolase activity"/>
    <property type="evidence" value="ECO:0007669"/>
    <property type="project" value="UniProtKB-KW"/>
</dbReference>
<evidence type="ECO:0000313" key="7">
    <source>
        <dbReference type="EMBL" id="KAK7508685.1"/>
    </source>
</evidence>
<sequence length="612" mass="67198">MASVRVVSILPEGEPQGTFDIQITPTMTGQDLLRRLCRDANVPLNPEYILQTDDGNVVGPDTLLTVLNVQDGKTLRWDMTDRPHTAGGCWNSYWFMAVLSVLIGAAGMVAILFIYLRTSDNTQYGIVFDAGSSHTSMFVYKWDGDKVNKTAVAAQDGPKCNTVGGGISSFANNASEAGESLVKCLEKAKSQIPSDKYKDTPVYLGATAGMRLLEKEDKNASDAVMAAVRAAIARYPFTFTKPEKQARILTGLEEGSFSWITSNYITGAFHEHPPSDGISQDLIVSSVGALDMGGASTQISFVPNATVSVPYDFRFNMSLYGTNYSLYTHSFLCYGVNEATKRYQAALLKAANFSVNVSNPCSPKGKILNISRDEIFSSACVSGSDAEELFGFSIEPPQDLTEDTFFFNGESNATECEAVLSAALFNFTETSPYPGNSCSFNGVYQPPVFGDFYAFSSFFYLMEFLNLTTGALINYTDFTAASQDLCAKTWDEVKTMKTDVKPNLPWYCFQSLYINTLLVEGYKFDPNSTWRSIHFVESISGTDAGWTLGFIINESNQLKGEASSSDLTTVTFALLAVLFCAFILMAVYFAYHARRHRRSATRRLYGKSYGAI</sequence>
<gene>
    <name evidence="7" type="ORF">BaRGS_00000251</name>
</gene>
<keyword evidence="6" id="KW-0812">Transmembrane</keyword>
<dbReference type="PANTHER" id="PTHR11782:SF83">
    <property type="entry name" value="GUANOSINE-DIPHOSPHATASE"/>
    <property type="match status" value="1"/>
</dbReference>
<keyword evidence="2 5" id="KW-0378">Hydrolase</keyword>
<dbReference type="PANTHER" id="PTHR11782">
    <property type="entry name" value="ADENOSINE/GUANOSINE DIPHOSPHATASE"/>
    <property type="match status" value="1"/>
</dbReference>
<evidence type="ECO:0000256" key="5">
    <source>
        <dbReference type="RuleBase" id="RU003833"/>
    </source>
</evidence>
<dbReference type="PROSITE" id="PS01238">
    <property type="entry name" value="GDA1_CD39_NTPASE"/>
    <property type="match status" value="1"/>
</dbReference>
<feature type="transmembrane region" description="Helical" evidence="6">
    <location>
        <begin position="93"/>
        <end position="116"/>
    </location>
</feature>
<keyword evidence="6" id="KW-0472">Membrane</keyword>
<feature type="transmembrane region" description="Helical" evidence="6">
    <location>
        <begin position="572"/>
        <end position="593"/>
    </location>
</feature>
<dbReference type="AlphaFoldDB" id="A0ABD0M9V7"/>
<comment type="similarity">
    <text evidence="1 5">Belongs to the GDA1/CD39 NTPase family.</text>
</comment>
<evidence type="ECO:0000256" key="1">
    <source>
        <dbReference type="ARBA" id="ARBA00009283"/>
    </source>
</evidence>
<evidence type="ECO:0000256" key="2">
    <source>
        <dbReference type="ARBA" id="ARBA00022801"/>
    </source>
</evidence>
<keyword evidence="6" id="KW-1133">Transmembrane helix</keyword>
<keyword evidence="8" id="KW-1185">Reference proteome</keyword>
<proteinExistence type="inferred from homology"/>
<evidence type="ECO:0000256" key="4">
    <source>
        <dbReference type="PIRSR" id="PIRSR600407-2"/>
    </source>
</evidence>
<accession>A0ABD0M9V7</accession>
<reference evidence="7 8" key="1">
    <citation type="journal article" date="2023" name="Sci. Data">
        <title>Genome assembly of the Korean intertidal mud-creeper Batillaria attramentaria.</title>
        <authorList>
            <person name="Patra A.K."/>
            <person name="Ho P.T."/>
            <person name="Jun S."/>
            <person name="Lee S.J."/>
            <person name="Kim Y."/>
            <person name="Won Y.J."/>
        </authorList>
    </citation>
    <scope>NUCLEOTIDE SEQUENCE [LARGE SCALE GENOMIC DNA]</scope>
    <source>
        <strain evidence="7">Wonlab-2016</strain>
    </source>
</reference>
<dbReference type="InterPro" id="IPR000407">
    <property type="entry name" value="GDA1_CD39_NTPase"/>
</dbReference>
<name>A0ABD0M9V7_9CAEN</name>
<keyword evidence="4" id="KW-0547">Nucleotide-binding</keyword>
<keyword evidence="4" id="KW-0067">ATP-binding</keyword>
<dbReference type="Gene3D" id="3.30.420.150">
    <property type="entry name" value="Exopolyphosphatase. Domain 2"/>
    <property type="match status" value="1"/>
</dbReference>
<organism evidence="7 8">
    <name type="scientific">Batillaria attramentaria</name>
    <dbReference type="NCBI Taxonomy" id="370345"/>
    <lineage>
        <taxon>Eukaryota</taxon>
        <taxon>Metazoa</taxon>
        <taxon>Spiralia</taxon>
        <taxon>Lophotrochozoa</taxon>
        <taxon>Mollusca</taxon>
        <taxon>Gastropoda</taxon>
        <taxon>Caenogastropoda</taxon>
        <taxon>Sorbeoconcha</taxon>
        <taxon>Cerithioidea</taxon>
        <taxon>Batillariidae</taxon>
        <taxon>Batillaria</taxon>
    </lineage>
</organism>